<sequence>MPNSDGRFYPSLLKPWSNINTKAERPYPVMGTLPHRWEPSDGKAKPSMGSHDRCKSFKTLVLYPPSSLPRSRVPYPLSAFNMTNYDVSGLEPISEGVSKEKAKKMDRTKKHTRRKVLGAVWQLLNG</sequence>
<dbReference type="EMBL" id="OOIL02006718">
    <property type="protein sequence ID" value="VFR00945.1"/>
    <property type="molecule type" value="Genomic_DNA"/>
</dbReference>
<organism evidence="2 3">
    <name type="scientific">Cuscuta campestris</name>
    <dbReference type="NCBI Taxonomy" id="132261"/>
    <lineage>
        <taxon>Eukaryota</taxon>
        <taxon>Viridiplantae</taxon>
        <taxon>Streptophyta</taxon>
        <taxon>Embryophyta</taxon>
        <taxon>Tracheophyta</taxon>
        <taxon>Spermatophyta</taxon>
        <taxon>Magnoliopsida</taxon>
        <taxon>eudicotyledons</taxon>
        <taxon>Gunneridae</taxon>
        <taxon>Pentapetalae</taxon>
        <taxon>asterids</taxon>
        <taxon>lamiids</taxon>
        <taxon>Solanales</taxon>
        <taxon>Convolvulaceae</taxon>
        <taxon>Cuscuteae</taxon>
        <taxon>Cuscuta</taxon>
        <taxon>Cuscuta subgen. Grammica</taxon>
        <taxon>Cuscuta sect. Cleistogrammica</taxon>
    </lineage>
</organism>
<evidence type="ECO:0000313" key="3">
    <source>
        <dbReference type="Proteomes" id="UP000595140"/>
    </source>
</evidence>
<reference evidence="2 3" key="1">
    <citation type="submission" date="2018-04" db="EMBL/GenBank/DDBJ databases">
        <authorList>
            <person name="Vogel A."/>
        </authorList>
    </citation>
    <scope>NUCLEOTIDE SEQUENCE [LARGE SCALE GENOMIC DNA]</scope>
</reference>
<dbReference type="AlphaFoldDB" id="A0A484NMA7"/>
<evidence type="ECO:0000256" key="1">
    <source>
        <dbReference type="SAM" id="MobiDB-lite"/>
    </source>
</evidence>
<feature type="compositionally biased region" description="Basic and acidic residues" evidence="1">
    <location>
        <begin position="35"/>
        <end position="52"/>
    </location>
</feature>
<proteinExistence type="predicted"/>
<evidence type="ECO:0000313" key="2">
    <source>
        <dbReference type="EMBL" id="VFR00945.1"/>
    </source>
</evidence>
<accession>A0A484NMA7</accession>
<protein>
    <submittedName>
        <fullName evidence="2">Uncharacterized protein</fullName>
    </submittedName>
</protein>
<gene>
    <name evidence="2" type="ORF">CCAM_LOCUS42720</name>
</gene>
<keyword evidence="3" id="KW-1185">Reference proteome</keyword>
<feature type="region of interest" description="Disordered" evidence="1">
    <location>
        <begin position="30"/>
        <end position="52"/>
    </location>
</feature>
<dbReference type="Proteomes" id="UP000595140">
    <property type="component" value="Unassembled WGS sequence"/>
</dbReference>
<name>A0A484NMA7_9ASTE</name>